<dbReference type="RefSeq" id="WP_134753513.1">
    <property type="nucleotide sequence ID" value="NZ_CP038149.1"/>
</dbReference>
<sequence>MRHVLIRNIIKLIFLLFTIASVSYSLAAGSIDRFWSGNYEFTDTFWDGTQSVITEIKLKINTNGECTLSREGFQQDEHIICFAQENKLSSSIDILFISYLNGSTTNEYGVAVYEHETRLFSLKITKGNKVMTIWSNSYRPPKTTMSGYFLKKQIERN</sequence>
<organism evidence="1 2">
    <name type="scientific">Paraburkholderia pallida</name>
    <dbReference type="NCBI Taxonomy" id="2547399"/>
    <lineage>
        <taxon>Bacteria</taxon>
        <taxon>Pseudomonadati</taxon>
        <taxon>Pseudomonadota</taxon>
        <taxon>Betaproteobacteria</taxon>
        <taxon>Burkholderiales</taxon>
        <taxon>Burkholderiaceae</taxon>
        <taxon>Paraburkholderia</taxon>
    </lineage>
</organism>
<dbReference type="AlphaFoldDB" id="A0A4P7CVE6"/>
<gene>
    <name evidence="1" type="ORF">E1956_23935</name>
</gene>
<proteinExistence type="predicted"/>
<accession>A0A4P7CVE6</accession>
<evidence type="ECO:0000313" key="2">
    <source>
        <dbReference type="Proteomes" id="UP000295727"/>
    </source>
</evidence>
<dbReference type="Pfam" id="PF19453">
    <property type="entry name" value="DUF5991"/>
    <property type="match status" value="1"/>
</dbReference>
<dbReference type="Proteomes" id="UP000295727">
    <property type="component" value="Chromosome 2"/>
</dbReference>
<dbReference type="OrthoDB" id="7567271at2"/>
<dbReference type="KEGG" id="ppai:E1956_23935"/>
<dbReference type="InterPro" id="IPR046033">
    <property type="entry name" value="DUF5991"/>
</dbReference>
<reference evidence="1 2" key="1">
    <citation type="submission" date="2019-03" db="EMBL/GenBank/DDBJ databases">
        <title>Paraburkholderia sp. 7MH5, isolated from subtropical forest soil.</title>
        <authorList>
            <person name="Gao Z.-H."/>
            <person name="Qiu L.-H."/>
        </authorList>
    </citation>
    <scope>NUCLEOTIDE SEQUENCE [LARGE SCALE GENOMIC DNA]</scope>
    <source>
        <strain evidence="1 2">7MH5</strain>
    </source>
</reference>
<protein>
    <submittedName>
        <fullName evidence="1">Uncharacterized protein</fullName>
    </submittedName>
</protein>
<dbReference type="EMBL" id="CP038149">
    <property type="protein sequence ID" value="QBR00136.1"/>
    <property type="molecule type" value="Genomic_DNA"/>
</dbReference>
<keyword evidence="2" id="KW-1185">Reference proteome</keyword>
<evidence type="ECO:0000313" key="1">
    <source>
        <dbReference type="EMBL" id="QBR00136.1"/>
    </source>
</evidence>
<name>A0A4P7CVE6_9BURK</name>